<dbReference type="Proteomes" id="UP000294684">
    <property type="component" value="Unassembled WGS sequence"/>
</dbReference>
<comment type="caution">
    <text evidence="1">The sequence shown here is derived from an EMBL/GenBank/DDBJ whole genome shotgun (WGS) entry which is preliminary data.</text>
</comment>
<dbReference type="GeneID" id="79826546"/>
<name>A0A4V3HIK4_LEPME</name>
<accession>A0A4V3HIK4</accession>
<evidence type="ECO:0000313" key="2">
    <source>
        <dbReference type="Proteomes" id="UP000294684"/>
    </source>
</evidence>
<dbReference type="RefSeq" id="WP_004784719.1">
    <property type="nucleotide sequence ID" value="NZ_SORO01000001.1"/>
</dbReference>
<dbReference type="STRING" id="1193051.LEP1GSC017_2737"/>
<gene>
    <name evidence="1" type="ORF">CLV96_1220</name>
</gene>
<dbReference type="OrthoDB" id="326486at2"/>
<reference evidence="1 2" key="1">
    <citation type="submission" date="2019-03" db="EMBL/GenBank/DDBJ databases">
        <title>Genomic Encyclopedia of Archaeal and Bacterial Type Strains, Phase II (KMG-II): from individual species to whole genera.</title>
        <authorList>
            <person name="Goeker M."/>
        </authorList>
    </citation>
    <scope>NUCLEOTIDE SEQUENCE [LARGE SCALE GENOMIC DNA]</scope>
    <source>
        <strain evidence="1 2">DSM 21537</strain>
    </source>
</reference>
<dbReference type="AlphaFoldDB" id="A0A4V3HIK4"/>
<organism evidence="1 2">
    <name type="scientific">Leptospira meyeri</name>
    <dbReference type="NCBI Taxonomy" id="29508"/>
    <lineage>
        <taxon>Bacteria</taxon>
        <taxon>Pseudomonadati</taxon>
        <taxon>Spirochaetota</taxon>
        <taxon>Spirochaetia</taxon>
        <taxon>Leptospirales</taxon>
        <taxon>Leptospiraceae</taxon>
        <taxon>Leptospira</taxon>
    </lineage>
</organism>
<sequence length="282" mass="34000">MRKIQKTIPIAISLEHLPMTETELKQICLDWEDQGFSFFRPAVVMDWNTEPRALGKAKLSINLSIRLSFWQSIYHWFFPRSYIQNRQHKLTEILRDAVLFRENKTIPNGFRFLWNQFWNTPISIVWLNLGFTKLRMDLKLEEDSTATAIPLVYMGEKKFYFRTGYLKSIHYRLIKKEFKFPYPRFAEVYVKTRDKHSDETIGKVFYTFLGYMLEKETDEYLLPYWGFRSVLPNTIRNQIPVDIWKVVHPQIQSEWKEKNLFENELEFRTVYQVSTSSQNHPK</sequence>
<proteinExistence type="predicted"/>
<evidence type="ECO:0000313" key="1">
    <source>
        <dbReference type="EMBL" id="TDY72231.1"/>
    </source>
</evidence>
<protein>
    <submittedName>
        <fullName evidence="1">Uncharacterized protein</fullName>
    </submittedName>
</protein>
<keyword evidence="2" id="KW-1185">Reference proteome</keyword>
<dbReference type="EMBL" id="SORO01000001">
    <property type="protein sequence ID" value="TDY72231.1"/>
    <property type="molecule type" value="Genomic_DNA"/>
</dbReference>